<comment type="subcellular location">
    <subcellularLocation>
        <location evidence="1">Cell membrane</location>
        <topology evidence="1">Multi-pass membrane protein</topology>
    </subcellularLocation>
</comment>
<dbReference type="OrthoDB" id="5503441at2"/>
<keyword evidence="5 6" id="KW-0472">Membrane</keyword>
<organism evidence="7 8">
    <name type="scientific">Alkaliphilus serpentinus</name>
    <dbReference type="NCBI Taxonomy" id="1482731"/>
    <lineage>
        <taxon>Bacteria</taxon>
        <taxon>Bacillati</taxon>
        <taxon>Bacillota</taxon>
        <taxon>Clostridia</taxon>
        <taxon>Peptostreptococcales</taxon>
        <taxon>Natronincolaceae</taxon>
        <taxon>Alkaliphilus</taxon>
    </lineage>
</organism>
<dbReference type="GO" id="GO:0022857">
    <property type="term" value="F:transmembrane transporter activity"/>
    <property type="evidence" value="ECO:0007669"/>
    <property type="project" value="InterPro"/>
</dbReference>
<feature type="transmembrane region" description="Helical" evidence="6">
    <location>
        <begin position="286"/>
        <end position="307"/>
    </location>
</feature>
<evidence type="ECO:0000256" key="6">
    <source>
        <dbReference type="SAM" id="Phobius"/>
    </source>
</evidence>
<proteinExistence type="predicted"/>
<dbReference type="PANTHER" id="PTHR32196">
    <property type="entry name" value="ABC TRANSPORTER PERMEASE PROTEIN YPHD-RELATED-RELATED"/>
    <property type="match status" value="1"/>
</dbReference>
<comment type="caution">
    <text evidence="7">The sequence shown here is derived from an EMBL/GenBank/DDBJ whole genome shotgun (WGS) entry which is preliminary data.</text>
</comment>
<accession>A0A833HP99</accession>
<feature type="transmembrane region" description="Helical" evidence="6">
    <location>
        <begin position="372"/>
        <end position="391"/>
    </location>
</feature>
<sequence length="402" mass="43778">MFVIICYIGFYFSNLTFAFFINDLITRIARNSFLVLALIIPVLAGMGLNFAIVLGAMAGQVAIIMVTHWGIVGWQGFFLCVLISAPLAIIFGYLTGKLLNKTKGQEMITSLILGFFANGLYQLVFLIMVGSVIPMHNETLLLSSGVGLRVSIDLTGGLKYAIDDLLRWTFPKTLMMLGSASILIGGFNIYKYIKGVPNYLKGKIKLRMIGYVLAGISLVIYSIIITNSNSLLNNIKVPIITMVIIGLLCLFNIFISKAKIGQDFRTVGQDRHVATVSGIKSDKVRVTAIVISTLLAAWGQLFFLQNLGTLSTYGSHEQVGMFAIAALLIGGASVTKANIGHALLGTVLFHTLFIVSPIAGKNLFGDAQLGEYFRAFVAYGVIGLSLGMHAWKKQLQSRRRLS</sequence>
<dbReference type="PANTHER" id="PTHR32196:SF15">
    <property type="entry name" value="SUGAR ABC TRANSPORTER PERMEASE PROTEIN"/>
    <property type="match status" value="1"/>
</dbReference>
<feature type="transmembrane region" description="Helical" evidence="6">
    <location>
        <begin position="72"/>
        <end position="96"/>
    </location>
</feature>
<evidence type="ECO:0000256" key="4">
    <source>
        <dbReference type="ARBA" id="ARBA00022989"/>
    </source>
</evidence>
<gene>
    <name evidence="7" type="ORF">F8153_06895</name>
</gene>
<keyword evidence="8" id="KW-1185">Reference proteome</keyword>
<feature type="transmembrane region" description="Helical" evidence="6">
    <location>
        <begin position="205"/>
        <end position="225"/>
    </location>
</feature>
<reference evidence="7 8" key="1">
    <citation type="submission" date="2019-10" db="EMBL/GenBank/DDBJ databases">
        <title>Alkaliphilus serpentinus sp. nov. and Alkaliphilus pronyensis sp. nov., two novel anaerobic alkaliphilic species isolated from the serpentinized-hosted hydrothermal field of the Prony Bay (New Caledonia).</title>
        <authorList>
            <person name="Postec A."/>
        </authorList>
    </citation>
    <scope>NUCLEOTIDE SEQUENCE [LARGE SCALE GENOMIC DNA]</scope>
    <source>
        <strain evidence="7 8">LacT</strain>
    </source>
</reference>
<dbReference type="Proteomes" id="UP000465601">
    <property type="component" value="Unassembled WGS sequence"/>
</dbReference>
<dbReference type="InterPro" id="IPR001851">
    <property type="entry name" value="ABC_transp_permease"/>
</dbReference>
<protein>
    <submittedName>
        <fullName evidence="7">ABC transporter permease</fullName>
    </submittedName>
</protein>
<feature type="transmembrane region" description="Helical" evidence="6">
    <location>
        <begin position="342"/>
        <end position="360"/>
    </location>
</feature>
<dbReference type="EMBL" id="WBZB01000018">
    <property type="protein sequence ID" value="KAB3530465.1"/>
    <property type="molecule type" value="Genomic_DNA"/>
</dbReference>
<evidence type="ECO:0000256" key="5">
    <source>
        <dbReference type="ARBA" id="ARBA00023136"/>
    </source>
</evidence>
<keyword evidence="4 6" id="KW-1133">Transmembrane helix</keyword>
<feature type="transmembrane region" description="Helical" evidence="6">
    <location>
        <begin position="33"/>
        <end position="66"/>
    </location>
</feature>
<name>A0A833HP99_9FIRM</name>
<evidence type="ECO:0000256" key="2">
    <source>
        <dbReference type="ARBA" id="ARBA00022475"/>
    </source>
</evidence>
<dbReference type="GO" id="GO:0005886">
    <property type="term" value="C:plasma membrane"/>
    <property type="evidence" value="ECO:0007669"/>
    <property type="project" value="UniProtKB-SubCell"/>
</dbReference>
<feature type="transmembrane region" description="Helical" evidence="6">
    <location>
        <begin position="319"/>
        <end position="335"/>
    </location>
</feature>
<evidence type="ECO:0000256" key="1">
    <source>
        <dbReference type="ARBA" id="ARBA00004651"/>
    </source>
</evidence>
<keyword evidence="3 6" id="KW-0812">Transmembrane</keyword>
<feature type="transmembrane region" description="Helical" evidence="6">
    <location>
        <begin position="237"/>
        <end position="255"/>
    </location>
</feature>
<evidence type="ECO:0000256" key="3">
    <source>
        <dbReference type="ARBA" id="ARBA00022692"/>
    </source>
</evidence>
<feature type="transmembrane region" description="Helical" evidence="6">
    <location>
        <begin position="6"/>
        <end position="26"/>
    </location>
</feature>
<keyword evidence="2" id="KW-1003">Cell membrane</keyword>
<feature type="transmembrane region" description="Helical" evidence="6">
    <location>
        <begin position="108"/>
        <end position="133"/>
    </location>
</feature>
<evidence type="ECO:0000313" key="8">
    <source>
        <dbReference type="Proteomes" id="UP000465601"/>
    </source>
</evidence>
<dbReference type="AlphaFoldDB" id="A0A833HP99"/>
<feature type="transmembrane region" description="Helical" evidence="6">
    <location>
        <begin position="174"/>
        <end position="193"/>
    </location>
</feature>
<dbReference type="Pfam" id="PF02653">
    <property type="entry name" value="BPD_transp_2"/>
    <property type="match status" value="1"/>
</dbReference>
<evidence type="ECO:0000313" key="7">
    <source>
        <dbReference type="EMBL" id="KAB3530465.1"/>
    </source>
</evidence>